<dbReference type="GO" id="GO:0008270">
    <property type="term" value="F:zinc ion binding"/>
    <property type="evidence" value="ECO:0007669"/>
    <property type="project" value="InterPro"/>
</dbReference>
<evidence type="ECO:0000256" key="3">
    <source>
        <dbReference type="ARBA" id="ARBA00023125"/>
    </source>
</evidence>
<reference evidence="7 8" key="1">
    <citation type="submission" date="2016-03" db="EMBL/GenBank/DDBJ databases">
        <title>Draft genome sequence of the Fonsecaea monophora CBS 269.37.</title>
        <authorList>
            <person name="Bombassaro A."/>
            <person name="Vinicius W.A."/>
            <person name="De Hoog S."/>
            <person name="Sun J."/>
            <person name="Souza E.M."/>
            <person name="Raittz R.T."/>
            <person name="Costa F."/>
            <person name="Leao A.C."/>
            <person name="Tadra-Sfeir M.Z."/>
            <person name="Baura V."/>
            <person name="Balsanelli E."/>
            <person name="Pedrosa F.O."/>
            <person name="Moreno L.F."/>
            <person name="Steffens M.B."/>
            <person name="Xi L."/>
            <person name="Bocca A.L."/>
            <person name="Felipe M.S."/>
            <person name="Teixeira M."/>
            <person name="Telles Filho F.Q."/>
            <person name="Azevedo C.M."/>
            <person name="Gomes R."/>
            <person name="Vicente V.A."/>
        </authorList>
    </citation>
    <scope>NUCLEOTIDE SEQUENCE [LARGE SCALE GENOMIC DNA]</scope>
    <source>
        <strain evidence="7 8">CBS 269.37</strain>
    </source>
</reference>
<keyword evidence="4" id="KW-0804">Transcription</keyword>
<dbReference type="SMART" id="SM00906">
    <property type="entry name" value="Fungal_trans"/>
    <property type="match status" value="1"/>
</dbReference>
<dbReference type="InterPro" id="IPR007219">
    <property type="entry name" value="XnlR_reg_dom"/>
</dbReference>
<dbReference type="PANTHER" id="PTHR47171:SF1">
    <property type="entry name" value="ZN(II)2CYS6 TRANSCRIPTION FACTOR (EUROFUNG)"/>
    <property type="match status" value="1"/>
</dbReference>
<keyword evidence="2" id="KW-0805">Transcription regulation</keyword>
<dbReference type="GeneID" id="34596747"/>
<evidence type="ECO:0000313" key="8">
    <source>
        <dbReference type="Proteomes" id="UP000077002"/>
    </source>
</evidence>
<dbReference type="EMBL" id="LVKK01000006">
    <property type="protein sequence ID" value="OAG44112.1"/>
    <property type="molecule type" value="Genomic_DNA"/>
</dbReference>
<accession>A0A177FLB4</accession>
<gene>
    <name evidence="7" type="ORF">AYO21_01569</name>
</gene>
<sequence length="601" mass="67441">MPEMLYARMTEDPSEAKQIGLADGSRTLYLGEAFMLTFVVKTVCSPSGRLEDATKVHYPVPPSVDDGSEHTHELGRDLEPAVLAFLRSQGAFVVLEQQISDELVRIFFSSLHPAYAVYDRRDFIRNYRCGSLSMLALQVVYLLASTIAPEQLLKRAGFSTRAFARNTFYQRAKTLYDMNYERDKTQLVAALFLLGFWWPKPEDPKDSWHWLGCAISLAQTLGMHRSTVLSNLEARYRSLWKRIWWAIYTRDRHAAAALGRPFRIRDDDCDIEPLSPRDFDADIVSDDPLICTQEGFHVSYAIEMSKLAVLQGQILAQRYSPRPSCMITQVGTIPAELREWKARLPATWLRQPLSSSLDNSFWASMLFAAYNYALILLYRPTCVLDNTSAEAEHFLKATSAADEITRIAEDLLAAGTLGRAQLHMVPCLFAALGIHAIGIRRKDVIRGKLAENRSRQCMLALSELAEHWPVAGWILRLFISLIMKLTGKDFGLEISSNWAISQSQAPGMNMDELSVTRGTYLDYHQSDAPHASALSPSMGVQIQDIGMNPQAGVIQEPLSQPSAFTPLDLSFYDFDFIFQDSLAGFAGQNLSEHIDNICGST</sequence>
<dbReference type="Pfam" id="PF04082">
    <property type="entry name" value="Fungal_trans"/>
    <property type="match status" value="1"/>
</dbReference>
<name>A0A177FLB4_9EURO</name>
<dbReference type="PANTHER" id="PTHR47171">
    <property type="entry name" value="FARA-RELATED"/>
    <property type="match status" value="1"/>
</dbReference>
<evidence type="ECO:0000259" key="6">
    <source>
        <dbReference type="SMART" id="SM00906"/>
    </source>
</evidence>
<comment type="caution">
    <text evidence="7">The sequence shown here is derived from an EMBL/GenBank/DDBJ whole genome shotgun (WGS) entry which is preliminary data.</text>
</comment>
<keyword evidence="3" id="KW-0238">DNA-binding</keyword>
<proteinExistence type="predicted"/>
<feature type="domain" description="Xylanolytic transcriptional activator regulatory" evidence="6">
    <location>
        <begin position="207"/>
        <end position="279"/>
    </location>
</feature>
<evidence type="ECO:0000256" key="1">
    <source>
        <dbReference type="ARBA" id="ARBA00022833"/>
    </source>
</evidence>
<dbReference type="GO" id="GO:0003677">
    <property type="term" value="F:DNA binding"/>
    <property type="evidence" value="ECO:0007669"/>
    <property type="project" value="UniProtKB-KW"/>
</dbReference>
<protein>
    <recommendedName>
        <fullName evidence="6">Xylanolytic transcriptional activator regulatory domain-containing protein</fullName>
    </recommendedName>
</protein>
<dbReference type="Proteomes" id="UP000077002">
    <property type="component" value="Unassembled WGS sequence"/>
</dbReference>
<evidence type="ECO:0000256" key="5">
    <source>
        <dbReference type="ARBA" id="ARBA00023242"/>
    </source>
</evidence>
<evidence type="ECO:0000313" key="7">
    <source>
        <dbReference type="EMBL" id="OAG44112.1"/>
    </source>
</evidence>
<evidence type="ECO:0000256" key="2">
    <source>
        <dbReference type="ARBA" id="ARBA00023015"/>
    </source>
</evidence>
<dbReference type="AlphaFoldDB" id="A0A177FLB4"/>
<keyword evidence="8" id="KW-1185">Reference proteome</keyword>
<dbReference type="RefSeq" id="XP_022516064.1">
    <property type="nucleotide sequence ID" value="XM_022651551.1"/>
</dbReference>
<dbReference type="GO" id="GO:0006351">
    <property type="term" value="P:DNA-templated transcription"/>
    <property type="evidence" value="ECO:0007669"/>
    <property type="project" value="InterPro"/>
</dbReference>
<keyword evidence="1" id="KW-0862">Zinc</keyword>
<dbReference type="CDD" id="cd12148">
    <property type="entry name" value="fungal_TF_MHR"/>
    <property type="match status" value="1"/>
</dbReference>
<evidence type="ECO:0000256" key="4">
    <source>
        <dbReference type="ARBA" id="ARBA00023163"/>
    </source>
</evidence>
<organism evidence="7 8">
    <name type="scientific">Fonsecaea monophora</name>
    <dbReference type="NCBI Taxonomy" id="254056"/>
    <lineage>
        <taxon>Eukaryota</taxon>
        <taxon>Fungi</taxon>
        <taxon>Dikarya</taxon>
        <taxon>Ascomycota</taxon>
        <taxon>Pezizomycotina</taxon>
        <taxon>Eurotiomycetes</taxon>
        <taxon>Chaetothyriomycetidae</taxon>
        <taxon>Chaetothyriales</taxon>
        <taxon>Herpotrichiellaceae</taxon>
        <taxon>Fonsecaea</taxon>
    </lineage>
</organism>
<dbReference type="InterPro" id="IPR052073">
    <property type="entry name" value="Amide_Lactam_Regulators"/>
</dbReference>
<keyword evidence="5" id="KW-0539">Nucleus</keyword>
<dbReference type="OrthoDB" id="5121955at2759"/>